<dbReference type="Proteomes" id="UP000194127">
    <property type="component" value="Unassembled WGS sequence"/>
</dbReference>
<feature type="region of interest" description="C-terminal hotdog fold" evidence="3">
    <location>
        <begin position="82"/>
        <end position="232"/>
    </location>
</feature>
<sequence>AIEFGATALINVSLRSILSLSSERPTRVEVKLDSSYWTVESLAPRGQCDASVQQKRLHADGYLTFEPPEALDDVDIVAIRKRCTNNVDSSFYKSLSYFSTYGPRLRRVTNAYYSEKEALVSIKGMDETLLRSGRYRLHPAILDACLHMTAFRPFNGNYDHNAYYLPAHVDAVILHRNVHEKPLPRHLYAHVVFKGWTPEQIFYNIALVDDLGRRICTLQSLAVERHHIDPLPMIVRPLHLIYQPAFVSANLDVPQSVESNGNCRSIWDVDNDIIIPCSTVSVPLDDTALRDVVALRWTLASLASEGQRVLRLAIMTTEPHIFPYVTSVLNAFPSIFYEIFVGDEGQRDICALGLQSGVVRTADVDALLKDEEPSNPQCYDIVLIRSVLHEGVKLAHIISGAGRCLVPGGVSIVTAQSHMPQFCDECEGSGMYVIDRITNTQGSSPTATIIGRKTSIGYLTAASRTLFEEEAAFTFNYTYGGEIDLQWDLSGLNPSEELDIWVLAVEGRDGGLAAGLLRALRREYVTWTIRLVTFPDTFTEEMKKEHLLRLPAAMKNEPEIMISPEGDFLVPRLVPIPSSVPEEYARCKALDEDVPPGKVLVDIRFSYTSSSCSAVIGTIKKSRAASLAAGTHVVGILDCAPPQCSTVDPDVLHPVSVDILNLGTTAAIGLLGFLSAVLAPGLCTFNFKHLKRLQSMRILLTHADSPIGRAIAFLYSAFKIEVLQFHQNATMLELARAGTDGFHLIISGYAESETAHIRLLRSLLRSGRGKMFMWNTAGGDIVDILQRDPYLIQDALTVAAPLLEQHATLLHFTPSSPLSPVLNAVDSSLHTPDRITLFHADKTYLVIGGIGNIGAHLCKYMYERGARHLIVTSRRGRSGLEDITNPTVRRLFLYMESLADLDLRLEAVDALSLSDMANLVRSTNMEIGGCIILTAVLSDRTFQHTTEADFKAVFAGKLGVLETLRGVFDVSRADFIVAFTSMSGLFGFGGQTNYGAANTALEDAISNMTNAFAFVCPGILDSSLMLAGHELAVPRLGHAIQWSISAEEMVLWFDDAMTRYRNQRFTRYVPDMDWEAQNRTLGMTILGEHLISSQASVQTSAEDRGDQIVDLVRTTLNIAAVDLSNDTPLTAYGIDSLSAARLSLLLRPYVEVTQLQLLANVTVGELLRRASRKSLQNVSAIGVVTSQPKDKVMQDLVTKYAPSTCDNDVPTSPCPEPMEQTVLITGTTGALGCSILAQLLYKDQIKTVYALNRTSTSGSTLQQRQVAAFIDQGFSKSLATCSKLVLLEGTLKNTDLGIDSHTMNDILSSVTHIIHNAWTIDLYSPLESFEDQLVGTRHLLDLAARSKLSTRPSFVFISTVGIYQEHDQSTPAPEESITSPHIAIQSGYTESKWVAERLVQTAAQLGMLNASVFRVGLLTGGASGSWDINHWFPALVQSATYLGCLPEGHEIISWIPMDLAATAIVELCGVPADTLHLVHPRPVTWDTIMQPLASALSVPLVPYAEWLARLESLAEDQETSAHGKQNERAALRLLYVYRKAHSTLATPRRLEESMGLMPRVATNKAPRLSSALADQAVRQLGTGDVERWLSYWRSVGFIPP</sequence>
<dbReference type="SUPFAM" id="SSF47336">
    <property type="entry name" value="ACP-like"/>
    <property type="match status" value="1"/>
</dbReference>
<dbReference type="PANTHER" id="PTHR43775:SF37">
    <property type="entry name" value="SI:DKEY-61P9.11"/>
    <property type="match status" value="1"/>
</dbReference>
<dbReference type="GeneID" id="36325665"/>
<keyword evidence="2" id="KW-0597">Phosphoprotein</keyword>
<proteinExistence type="predicted"/>
<evidence type="ECO:0000256" key="1">
    <source>
        <dbReference type="ARBA" id="ARBA00022450"/>
    </source>
</evidence>
<feature type="domain" description="PKS/mFAS DH" evidence="4">
    <location>
        <begin position="1"/>
        <end position="232"/>
    </location>
</feature>
<evidence type="ECO:0000256" key="3">
    <source>
        <dbReference type="PROSITE-ProRule" id="PRU01363"/>
    </source>
</evidence>
<accession>A0A1X6N262</accession>
<dbReference type="RefSeq" id="XP_024339394.1">
    <property type="nucleotide sequence ID" value="XM_024480715.1"/>
</dbReference>
<dbReference type="GO" id="GO:0006633">
    <property type="term" value="P:fatty acid biosynthetic process"/>
    <property type="evidence" value="ECO:0007669"/>
    <property type="project" value="TreeGrafter"/>
</dbReference>
<dbReference type="InterPro" id="IPR013120">
    <property type="entry name" value="FAR_NAD-bd"/>
</dbReference>
<dbReference type="InterPro" id="IPR013968">
    <property type="entry name" value="PKS_KR"/>
</dbReference>
<dbReference type="Pfam" id="PF14765">
    <property type="entry name" value="PS-DH"/>
    <property type="match status" value="1"/>
</dbReference>
<dbReference type="InterPro" id="IPR009081">
    <property type="entry name" value="PP-bd_ACP"/>
</dbReference>
<comment type="caution">
    <text evidence="3">Lacks conserved residue(s) required for the propagation of feature annotation.</text>
</comment>
<dbReference type="InterPro" id="IPR057326">
    <property type="entry name" value="KR_dom"/>
</dbReference>
<evidence type="ECO:0000313" key="6">
    <source>
        <dbReference type="Proteomes" id="UP000194127"/>
    </source>
</evidence>
<dbReference type="Gene3D" id="1.10.1200.10">
    <property type="entry name" value="ACP-like"/>
    <property type="match status" value="1"/>
</dbReference>
<dbReference type="SUPFAM" id="SSF51735">
    <property type="entry name" value="NAD(P)-binding Rossmann-fold domains"/>
    <property type="match status" value="2"/>
</dbReference>
<dbReference type="Pfam" id="PF08659">
    <property type="entry name" value="KR"/>
    <property type="match status" value="1"/>
</dbReference>
<dbReference type="InterPro" id="IPR036291">
    <property type="entry name" value="NAD(P)-bd_dom_sf"/>
</dbReference>
<dbReference type="EMBL" id="KZ110596">
    <property type="protein sequence ID" value="OSX62600.1"/>
    <property type="molecule type" value="Genomic_DNA"/>
</dbReference>
<dbReference type="GO" id="GO:0044550">
    <property type="term" value="P:secondary metabolite biosynthetic process"/>
    <property type="evidence" value="ECO:0007669"/>
    <property type="project" value="TreeGrafter"/>
</dbReference>
<dbReference type="PANTHER" id="PTHR43775">
    <property type="entry name" value="FATTY ACID SYNTHASE"/>
    <property type="match status" value="1"/>
</dbReference>
<keyword evidence="1" id="KW-0596">Phosphopantetheine</keyword>
<dbReference type="Gene3D" id="3.40.50.720">
    <property type="entry name" value="NAD(P)-binding Rossmann-like Domain"/>
    <property type="match status" value="2"/>
</dbReference>
<dbReference type="InterPro" id="IPR036736">
    <property type="entry name" value="ACP-like_sf"/>
</dbReference>
<organism evidence="5 6">
    <name type="scientific">Postia placenta MAD-698-R-SB12</name>
    <dbReference type="NCBI Taxonomy" id="670580"/>
    <lineage>
        <taxon>Eukaryota</taxon>
        <taxon>Fungi</taxon>
        <taxon>Dikarya</taxon>
        <taxon>Basidiomycota</taxon>
        <taxon>Agaricomycotina</taxon>
        <taxon>Agaricomycetes</taxon>
        <taxon>Polyporales</taxon>
        <taxon>Adustoporiaceae</taxon>
        <taxon>Rhodonia</taxon>
    </lineage>
</organism>
<dbReference type="InterPro" id="IPR049900">
    <property type="entry name" value="PKS_mFAS_DH"/>
</dbReference>
<evidence type="ECO:0000256" key="2">
    <source>
        <dbReference type="ARBA" id="ARBA00022553"/>
    </source>
</evidence>
<evidence type="ECO:0000313" key="5">
    <source>
        <dbReference type="EMBL" id="OSX62600.1"/>
    </source>
</evidence>
<dbReference type="GO" id="GO:0004312">
    <property type="term" value="F:fatty acid synthase activity"/>
    <property type="evidence" value="ECO:0007669"/>
    <property type="project" value="TreeGrafter"/>
</dbReference>
<dbReference type="PROSITE" id="PS52019">
    <property type="entry name" value="PKS_MFAS_DH"/>
    <property type="match status" value="1"/>
</dbReference>
<dbReference type="SMART" id="SM00822">
    <property type="entry name" value="PKS_KR"/>
    <property type="match status" value="1"/>
</dbReference>
<feature type="non-terminal residue" evidence="5">
    <location>
        <position position="1"/>
    </location>
</feature>
<protein>
    <recommendedName>
        <fullName evidence="4">PKS/mFAS DH domain-containing protein</fullName>
    </recommendedName>
</protein>
<dbReference type="Gene3D" id="3.10.129.110">
    <property type="entry name" value="Polyketide synthase dehydratase"/>
    <property type="match status" value="1"/>
</dbReference>
<gene>
    <name evidence="5" type="ORF">POSPLADRAFT_1055973</name>
</gene>
<feature type="region of interest" description="N-terminal hotdog fold" evidence="3">
    <location>
        <begin position="1"/>
        <end position="70"/>
    </location>
</feature>
<dbReference type="InterPro" id="IPR049551">
    <property type="entry name" value="PKS_DH_C"/>
</dbReference>
<dbReference type="OrthoDB" id="329835at2759"/>
<name>A0A1X6N262_9APHY</name>
<dbReference type="Pfam" id="PF00550">
    <property type="entry name" value="PP-binding"/>
    <property type="match status" value="1"/>
</dbReference>
<keyword evidence="6" id="KW-1185">Reference proteome</keyword>
<dbReference type="InterPro" id="IPR042104">
    <property type="entry name" value="PKS_dehydratase_sf"/>
</dbReference>
<dbReference type="InterPro" id="IPR050091">
    <property type="entry name" value="PKS_NRPS_Biosynth_Enz"/>
</dbReference>
<dbReference type="STRING" id="670580.A0A1X6N262"/>
<dbReference type="Pfam" id="PF07993">
    <property type="entry name" value="NAD_binding_4"/>
    <property type="match status" value="1"/>
</dbReference>
<reference evidence="5 6" key="1">
    <citation type="submission" date="2017-04" db="EMBL/GenBank/DDBJ databases">
        <title>Genome Sequence of the Model Brown-Rot Fungus Postia placenta SB12.</title>
        <authorList>
            <consortium name="DOE Joint Genome Institute"/>
            <person name="Gaskell J."/>
            <person name="Kersten P."/>
            <person name="Larrondo L.F."/>
            <person name="Canessa P."/>
            <person name="Martinez D."/>
            <person name="Hibbett D."/>
            <person name="Schmoll M."/>
            <person name="Kubicek C.P."/>
            <person name="Martinez A.T."/>
            <person name="Yadav J."/>
            <person name="Master E."/>
            <person name="Magnuson J.K."/>
            <person name="James T."/>
            <person name="Yaver D."/>
            <person name="Berka R."/>
            <person name="Labutti K."/>
            <person name="Lipzen A."/>
            <person name="Aerts A."/>
            <person name="Barry K."/>
            <person name="Henrissat B."/>
            <person name="Blanchette R."/>
            <person name="Grigoriev I."/>
            <person name="Cullen D."/>
        </authorList>
    </citation>
    <scope>NUCLEOTIDE SEQUENCE [LARGE SCALE GENOMIC DNA]</scope>
    <source>
        <strain evidence="5 6">MAD-698-R-SB12</strain>
    </source>
</reference>
<evidence type="ECO:0000259" key="4">
    <source>
        <dbReference type="PROSITE" id="PS52019"/>
    </source>
</evidence>